<evidence type="ECO:0000313" key="2">
    <source>
        <dbReference type="EMBL" id="NME57851.1"/>
    </source>
</evidence>
<gene>
    <name evidence="2" type="ORF">HF855_10595</name>
</gene>
<name>A0A848CS73_9FIRM</name>
<dbReference type="AlphaFoldDB" id="A0A848CS73"/>
<dbReference type="InterPro" id="IPR028348">
    <property type="entry name" value="FAD-binding_protein"/>
</dbReference>
<dbReference type="GO" id="GO:0016491">
    <property type="term" value="F:oxidoreductase activity"/>
    <property type="evidence" value="ECO:0007669"/>
    <property type="project" value="InterPro"/>
</dbReference>
<dbReference type="Pfam" id="PF07992">
    <property type="entry name" value="Pyr_redox_2"/>
    <property type="match status" value="1"/>
</dbReference>
<accession>A0A848CS73</accession>
<dbReference type="Gene3D" id="3.50.50.60">
    <property type="entry name" value="FAD/NAD(P)-binding domain"/>
    <property type="match status" value="2"/>
</dbReference>
<evidence type="ECO:0000313" key="3">
    <source>
        <dbReference type="Proteomes" id="UP000580130"/>
    </source>
</evidence>
<sequence>MNRVYDVAIIGAGPCGIVSAIELGKNGQTVALIERGKNYADRLCLVDQRERCANCSPCNVISGYGGCVHYGDSAKLSMYPSGKELYRILGEEEYYKLLDRACQYWEIDKNKSFQNPQLKGNSLLEIKNYPVCVVDSNKIKSIVQKSYEWLIEQKDIDMQLNTNVIDIENQEDIFVLSLKEKDKTIRAKKVILAVGRGGLFWLKNSLNDWKVLNEEPEASIGVRFEMPKEYLKEMGKKHPDLKIRALVGNKKAKTFCFCAGENGGRIKEMNYGDFSLLDGHILTDVDIDNGRANFALLMKLRKPIENDQTYTDYINECLEKYRSLNKKNPGKPICQKYLEFRDKIQQENKLYDGVASVIEISYGDVYKLFQPDELKEYCLIAEEIFRYIWSNTSKEKSYEEFLNEILVIGLEMEGLWNKVEVNSQLESNSVQGLYFGGDCAGGTQGILQATISGLKIAEAILIENGKRERLKGSDPIKKILR</sequence>
<dbReference type="PANTHER" id="PTHR43106">
    <property type="entry name" value="DEHYDROGENASE-RELATED"/>
    <property type="match status" value="1"/>
</dbReference>
<dbReference type="SUPFAM" id="SSF51905">
    <property type="entry name" value="FAD/NAD(P)-binding domain"/>
    <property type="match status" value="1"/>
</dbReference>
<dbReference type="PIRSF" id="PIRSF038984">
    <property type="entry name" value="FAD_binding_protein"/>
    <property type="match status" value="1"/>
</dbReference>
<proteinExistence type="predicted"/>
<dbReference type="PANTHER" id="PTHR43106:SF1">
    <property type="entry name" value="DEHYDROGENASE-RELATED"/>
    <property type="match status" value="1"/>
</dbReference>
<dbReference type="Proteomes" id="UP000580130">
    <property type="component" value="Unassembled WGS sequence"/>
</dbReference>
<comment type="caution">
    <text evidence="2">The sequence shown here is derived from an EMBL/GenBank/DDBJ whole genome shotgun (WGS) entry which is preliminary data.</text>
</comment>
<dbReference type="InterPro" id="IPR036188">
    <property type="entry name" value="FAD/NAD-bd_sf"/>
</dbReference>
<dbReference type="EMBL" id="JABAFX010000027">
    <property type="protein sequence ID" value="NME57851.1"/>
    <property type="molecule type" value="Genomic_DNA"/>
</dbReference>
<dbReference type="RefSeq" id="WP_168933978.1">
    <property type="nucleotide sequence ID" value="NZ_JABAFX010000027.1"/>
</dbReference>
<organism evidence="2 3">
    <name type="scientific">Dorea formicigenerans</name>
    <dbReference type="NCBI Taxonomy" id="39486"/>
    <lineage>
        <taxon>Bacteria</taxon>
        <taxon>Bacillati</taxon>
        <taxon>Bacillota</taxon>
        <taxon>Clostridia</taxon>
        <taxon>Lachnospirales</taxon>
        <taxon>Lachnospiraceae</taxon>
        <taxon>Dorea</taxon>
    </lineage>
</organism>
<reference evidence="2 3" key="1">
    <citation type="submission" date="2020-04" db="EMBL/GenBank/DDBJ databases">
        <authorList>
            <person name="Hitch T.C.A."/>
            <person name="Wylensek D."/>
            <person name="Clavel T."/>
        </authorList>
    </citation>
    <scope>NUCLEOTIDE SEQUENCE [LARGE SCALE GENOMIC DNA]</scope>
    <source>
        <strain evidence="2 3">BSM-383-APC-5F</strain>
    </source>
</reference>
<protein>
    <submittedName>
        <fullName evidence="2">FAD-dependent oxidoreductase</fullName>
    </submittedName>
</protein>
<feature type="domain" description="FAD/NAD(P)-binding" evidence="1">
    <location>
        <begin position="5"/>
        <end position="195"/>
    </location>
</feature>
<dbReference type="InterPro" id="IPR023753">
    <property type="entry name" value="FAD/NAD-binding_dom"/>
</dbReference>
<evidence type="ECO:0000259" key="1">
    <source>
        <dbReference type="Pfam" id="PF07992"/>
    </source>
</evidence>